<gene>
    <name evidence="2" type="ORF">B0H65DRAFT_202679</name>
</gene>
<dbReference type="RefSeq" id="XP_062681930.1">
    <property type="nucleotide sequence ID" value="XM_062821815.1"/>
</dbReference>
<reference evidence="2" key="1">
    <citation type="journal article" date="2023" name="Mol. Phylogenet. Evol.">
        <title>Genome-scale phylogeny and comparative genomics of the fungal order Sordariales.</title>
        <authorList>
            <person name="Hensen N."/>
            <person name="Bonometti L."/>
            <person name="Westerberg I."/>
            <person name="Brannstrom I.O."/>
            <person name="Guillou S."/>
            <person name="Cros-Aarteil S."/>
            <person name="Calhoun S."/>
            <person name="Haridas S."/>
            <person name="Kuo A."/>
            <person name="Mondo S."/>
            <person name="Pangilinan J."/>
            <person name="Riley R."/>
            <person name="LaButti K."/>
            <person name="Andreopoulos B."/>
            <person name="Lipzen A."/>
            <person name="Chen C."/>
            <person name="Yan M."/>
            <person name="Daum C."/>
            <person name="Ng V."/>
            <person name="Clum A."/>
            <person name="Steindorff A."/>
            <person name="Ohm R.A."/>
            <person name="Martin F."/>
            <person name="Silar P."/>
            <person name="Natvig D.O."/>
            <person name="Lalanne C."/>
            <person name="Gautier V."/>
            <person name="Ament-Velasquez S.L."/>
            <person name="Kruys A."/>
            <person name="Hutchinson M.I."/>
            <person name="Powell A.J."/>
            <person name="Barry K."/>
            <person name="Miller A.N."/>
            <person name="Grigoriev I.V."/>
            <person name="Debuchy R."/>
            <person name="Gladieux P."/>
            <person name="Hiltunen Thoren M."/>
            <person name="Johannesson H."/>
        </authorList>
    </citation>
    <scope>NUCLEOTIDE SEQUENCE</scope>
    <source>
        <strain evidence="2">CBS 560.94</strain>
    </source>
</reference>
<protein>
    <submittedName>
        <fullName evidence="2">Uncharacterized protein</fullName>
    </submittedName>
</protein>
<dbReference type="EMBL" id="JAUEPP010000004">
    <property type="protein sequence ID" value="KAK3345317.1"/>
    <property type="molecule type" value="Genomic_DNA"/>
</dbReference>
<keyword evidence="1" id="KW-0472">Membrane</keyword>
<keyword evidence="1" id="KW-1133">Transmembrane helix</keyword>
<reference evidence="2" key="2">
    <citation type="submission" date="2023-06" db="EMBL/GenBank/DDBJ databases">
        <authorList>
            <consortium name="Lawrence Berkeley National Laboratory"/>
            <person name="Haridas S."/>
            <person name="Hensen N."/>
            <person name="Bonometti L."/>
            <person name="Westerberg I."/>
            <person name="Brannstrom I.O."/>
            <person name="Guillou S."/>
            <person name="Cros-Aarteil S."/>
            <person name="Calhoun S."/>
            <person name="Kuo A."/>
            <person name="Mondo S."/>
            <person name="Pangilinan J."/>
            <person name="Riley R."/>
            <person name="Labutti K."/>
            <person name="Andreopoulos B."/>
            <person name="Lipzen A."/>
            <person name="Chen C."/>
            <person name="Yanf M."/>
            <person name="Daum C."/>
            <person name="Ng V."/>
            <person name="Clum A."/>
            <person name="Steindorff A."/>
            <person name="Ohm R."/>
            <person name="Martin F."/>
            <person name="Silar P."/>
            <person name="Natvig D."/>
            <person name="Lalanne C."/>
            <person name="Gautier V."/>
            <person name="Ament-Velasquez S.L."/>
            <person name="Kruys A."/>
            <person name="Hutchinson M.I."/>
            <person name="Powell A.J."/>
            <person name="Barry K."/>
            <person name="Miller A.N."/>
            <person name="Grigoriev I.V."/>
            <person name="Debuchy R."/>
            <person name="Gladieux P."/>
            <person name="Thoren M.H."/>
            <person name="Johannesson H."/>
        </authorList>
    </citation>
    <scope>NUCLEOTIDE SEQUENCE</scope>
    <source>
        <strain evidence="2">CBS 560.94</strain>
    </source>
</reference>
<comment type="caution">
    <text evidence="2">The sequence shown here is derived from an EMBL/GenBank/DDBJ whole genome shotgun (WGS) entry which is preliminary data.</text>
</comment>
<sequence length="92" mass="10084">MRDHFHGHPVPLRPAWTLLVLSYNIAYCVIVSPARLPHILITSINPPDGWRGDDLKTVVGFHRRHSASSIDVSRHGSLSKAAHQGATVGVSM</sequence>
<name>A0AAE0JFB6_9PEZI</name>
<dbReference type="AlphaFoldDB" id="A0AAE0JFB6"/>
<evidence type="ECO:0000256" key="1">
    <source>
        <dbReference type="SAM" id="Phobius"/>
    </source>
</evidence>
<evidence type="ECO:0000313" key="2">
    <source>
        <dbReference type="EMBL" id="KAK3345317.1"/>
    </source>
</evidence>
<proteinExistence type="predicted"/>
<organism evidence="2 3">
    <name type="scientific">Neurospora tetraspora</name>
    <dbReference type="NCBI Taxonomy" id="94610"/>
    <lineage>
        <taxon>Eukaryota</taxon>
        <taxon>Fungi</taxon>
        <taxon>Dikarya</taxon>
        <taxon>Ascomycota</taxon>
        <taxon>Pezizomycotina</taxon>
        <taxon>Sordariomycetes</taxon>
        <taxon>Sordariomycetidae</taxon>
        <taxon>Sordariales</taxon>
        <taxon>Sordariaceae</taxon>
        <taxon>Neurospora</taxon>
    </lineage>
</organism>
<evidence type="ECO:0000313" key="3">
    <source>
        <dbReference type="Proteomes" id="UP001278500"/>
    </source>
</evidence>
<accession>A0AAE0JFB6</accession>
<feature type="transmembrane region" description="Helical" evidence="1">
    <location>
        <begin position="15"/>
        <end position="34"/>
    </location>
</feature>
<dbReference type="Proteomes" id="UP001278500">
    <property type="component" value="Unassembled WGS sequence"/>
</dbReference>
<dbReference type="GeneID" id="87858969"/>
<keyword evidence="1" id="KW-0812">Transmembrane</keyword>
<keyword evidence="3" id="KW-1185">Reference proteome</keyword>